<feature type="transmembrane region" description="Helical" evidence="1">
    <location>
        <begin position="172"/>
        <end position="194"/>
    </location>
</feature>
<dbReference type="EMBL" id="RXLQ01000002">
    <property type="protein sequence ID" value="RSZ60482.1"/>
    <property type="molecule type" value="Genomic_DNA"/>
</dbReference>
<organism evidence="2 3">
    <name type="scientific">Massilia atriviolacea</name>
    <dbReference type="NCBI Taxonomy" id="2495579"/>
    <lineage>
        <taxon>Bacteria</taxon>
        <taxon>Pseudomonadati</taxon>
        <taxon>Pseudomonadota</taxon>
        <taxon>Betaproteobacteria</taxon>
        <taxon>Burkholderiales</taxon>
        <taxon>Oxalobacteraceae</taxon>
        <taxon>Telluria group</taxon>
        <taxon>Massilia</taxon>
    </lineage>
</organism>
<evidence type="ECO:0000313" key="3">
    <source>
        <dbReference type="Proteomes" id="UP000278085"/>
    </source>
</evidence>
<dbReference type="OrthoDB" id="8776580at2"/>
<feature type="transmembrane region" description="Helical" evidence="1">
    <location>
        <begin position="46"/>
        <end position="71"/>
    </location>
</feature>
<dbReference type="AlphaFoldDB" id="A0A430HSK7"/>
<evidence type="ECO:0000256" key="1">
    <source>
        <dbReference type="SAM" id="Phobius"/>
    </source>
</evidence>
<evidence type="ECO:0000313" key="2">
    <source>
        <dbReference type="EMBL" id="RSZ60482.1"/>
    </source>
</evidence>
<feature type="transmembrane region" description="Helical" evidence="1">
    <location>
        <begin position="148"/>
        <end position="165"/>
    </location>
</feature>
<dbReference type="Proteomes" id="UP000278085">
    <property type="component" value="Unassembled WGS sequence"/>
</dbReference>
<name>A0A430HSK7_9BURK</name>
<feature type="transmembrane region" description="Helical" evidence="1">
    <location>
        <begin position="77"/>
        <end position="96"/>
    </location>
</feature>
<dbReference type="RefSeq" id="WP_126072892.1">
    <property type="nucleotide sequence ID" value="NZ_CP051166.1"/>
</dbReference>
<sequence length="332" mass="36554">MAKSIVALILAAMSALLFLKFVRRWQSERQRILRRQMRIIRSWRAFAKRAVIVEMLHLLGLASVLLASALWLAGWTLAHEISFAIAGLLLTVAGVCEITVSTSRAIRFAWAPTVGKVLAFSLCVILAAASLSFSKQIVHSLSRIDPKYLAEFTAILASLVLPLIYMTIAAALLAVFAFFQVLLVGLLAIGNSLFAQAKPFVEKRTRDRLSLFWYRIRNGKKPPAGTELRFEFLSQSEISLIVSPMAKMAVVVVLGGGLQMLIDGYPILRPSLARALVVLEYRTGGACHNIDASLPVVYMDDGWASVARLTNTGYVFTTEKCEFDAPNLVVPK</sequence>
<keyword evidence="1" id="KW-0472">Membrane</keyword>
<keyword evidence="3" id="KW-1185">Reference proteome</keyword>
<feature type="transmembrane region" description="Helical" evidence="1">
    <location>
        <begin position="108"/>
        <end position="128"/>
    </location>
</feature>
<keyword evidence="1" id="KW-0812">Transmembrane</keyword>
<reference evidence="2 3" key="1">
    <citation type="submission" date="2018-12" db="EMBL/GenBank/DDBJ databases">
        <authorList>
            <person name="Yang E."/>
        </authorList>
    </citation>
    <scope>NUCLEOTIDE SEQUENCE [LARGE SCALE GENOMIC DNA]</scope>
    <source>
        <strain evidence="2 3">SOD</strain>
    </source>
</reference>
<gene>
    <name evidence="2" type="ORF">EJB06_05050</name>
</gene>
<accession>A0A430HSK7</accession>
<proteinExistence type="predicted"/>
<comment type="caution">
    <text evidence="2">The sequence shown here is derived from an EMBL/GenBank/DDBJ whole genome shotgun (WGS) entry which is preliminary data.</text>
</comment>
<protein>
    <submittedName>
        <fullName evidence="2">Uncharacterized protein</fullName>
    </submittedName>
</protein>
<feature type="transmembrane region" description="Helical" evidence="1">
    <location>
        <begin position="6"/>
        <end position="25"/>
    </location>
</feature>
<keyword evidence="1" id="KW-1133">Transmembrane helix</keyword>